<name>A0ABS4GXK6_9BACL</name>
<dbReference type="Proteomes" id="UP001519343">
    <property type="component" value="Unassembled WGS sequence"/>
</dbReference>
<evidence type="ECO:0000313" key="1">
    <source>
        <dbReference type="EMBL" id="MBP1934986.1"/>
    </source>
</evidence>
<accession>A0ABS4GXK6</accession>
<reference evidence="1 2" key="1">
    <citation type="submission" date="2021-03" db="EMBL/GenBank/DDBJ databases">
        <title>Genomic Encyclopedia of Type Strains, Phase IV (KMG-IV): sequencing the most valuable type-strain genomes for metagenomic binning, comparative biology and taxonomic classification.</title>
        <authorList>
            <person name="Goeker M."/>
        </authorList>
    </citation>
    <scope>NUCLEOTIDE SEQUENCE [LARGE SCALE GENOMIC DNA]</scope>
    <source>
        <strain evidence="1 2">DSM 24738</strain>
    </source>
</reference>
<evidence type="ECO:0000313" key="2">
    <source>
        <dbReference type="Proteomes" id="UP001519343"/>
    </source>
</evidence>
<sequence length="294" mass="34953">MYGKDVNMNLFSRINLKVLRHLNYKLYTKHYFKAVHGYDLNLKSPKSFNEKIQWMKFYGNLESCGKYVDKNDVRSFVKDKVGEKYLIPQIGCYNNSSEVNFERLPNKFVVKATHASGWNLVVDDKKKLNIEDAKKQIDVWVNKSFYKKNGEKNYKHVRGRVVIEEFIEDGSGDLMDYRFFCYDGNPLYIQLDSYSDTKVKKRRNIYDINWIKMDVKCSYENTLKDIERPNKLDEMIHIASKLSEGFNFVRVDLYYVNDNIYFGELTFTPQNGTGKFTPVEYDYLFGQNFELKRY</sequence>
<gene>
    <name evidence="1" type="ORF">J2Z37_005006</name>
</gene>
<keyword evidence="2" id="KW-1185">Reference proteome</keyword>
<comment type="caution">
    <text evidence="1">The sequence shown here is derived from an EMBL/GenBank/DDBJ whole genome shotgun (WGS) entry which is preliminary data.</text>
</comment>
<dbReference type="Pfam" id="PF14305">
    <property type="entry name" value="ATPgrasp_TupA"/>
    <property type="match status" value="1"/>
</dbReference>
<dbReference type="InterPro" id="IPR029465">
    <property type="entry name" value="ATPgrasp_TupA"/>
</dbReference>
<evidence type="ECO:0008006" key="3">
    <source>
        <dbReference type="Google" id="ProtNLM"/>
    </source>
</evidence>
<dbReference type="EMBL" id="JAGGKT010000034">
    <property type="protein sequence ID" value="MBP1934986.1"/>
    <property type="molecule type" value="Genomic_DNA"/>
</dbReference>
<protein>
    <recommendedName>
        <fullName evidence="3">Glycosyltransferase</fullName>
    </recommendedName>
</protein>
<proteinExistence type="predicted"/>
<organism evidence="1 2">
    <name type="scientific">Ammoniphilus resinae</name>
    <dbReference type="NCBI Taxonomy" id="861532"/>
    <lineage>
        <taxon>Bacteria</taxon>
        <taxon>Bacillati</taxon>
        <taxon>Bacillota</taxon>
        <taxon>Bacilli</taxon>
        <taxon>Bacillales</taxon>
        <taxon>Paenibacillaceae</taxon>
        <taxon>Aneurinibacillus group</taxon>
        <taxon>Ammoniphilus</taxon>
    </lineage>
</organism>